<organism evidence="1">
    <name type="scientific">Myoviridae sp. ctfWc3</name>
    <dbReference type="NCBI Taxonomy" id="2827697"/>
    <lineage>
        <taxon>Viruses</taxon>
        <taxon>Duplodnaviria</taxon>
        <taxon>Heunggongvirae</taxon>
        <taxon>Uroviricota</taxon>
        <taxon>Caudoviricetes</taxon>
    </lineage>
</organism>
<sequence>MGGSNRVKIGKLNYLANLNSMPINYQFRSKVRKGLTTRLSNLTKAL</sequence>
<dbReference type="EMBL" id="BK032574">
    <property type="protein sequence ID" value="DAF48814.1"/>
    <property type="molecule type" value="Genomic_DNA"/>
</dbReference>
<protein>
    <submittedName>
        <fullName evidence="1">Uncharacterized protein</fullName>
    </submittedName>
</protein>
<proteinExistence type="predicted"/>
<reference evidence="1" key="1">
    <citation type="journal article" date="2021" name="Proc. Natl. Acad. Sci. U.S.A.">
        <title>A Catalog of Tens of Thousands of Viruses from Human Metagenomes Reveals Hidden Associations with Chronic Diseases.</title>
        <authorList>
            <person name="Tisza M.J."/>
            <person name="Buck C.B."/>
        </authorList>
    </citation>
    <scope>NUCLEOTIDE SEQUENCE</scope>
    <source>
        <strain evidence="1">CtfWc3</strain>
    </source>
</reference>
<evidence type="ECO:0000313" key="1">
    <source>
        <dbReference type="EMBL" id="DAF48814.1"/>
    </source>
</evidence>
<accession>A0A8S5SCY9</accession>
<name>A0A8S5SCY9_9CAUD</name>